<name>W7UKG0_RUMFL</name>
<dbReference type="OrthoDB" id="32195at2"/>
<proteinExistence type="predicted"/>
<dbReference type="RefSeq" id="WP_037297646.1">
    <property type="nucleotide sequence ID" value="NZ_ATAX01000016.1"/>
</dbReference>
<dbReference type="PATRIC" id="fig|1341157.4.peg.931"/>
<protein>
    <submittedName>
        <fullName evidence="1">Uncharacterized protein</fullName>
    </submittedName>
</protein>
<evidence type="ECO:0000313" key="1">
    <source>
        <dbReference type="EMBL" id="EWM54268.1"/>
    </source>
</evidence>
<organism evidence="1 2">
    <name type="scientific">Ruminococcus flavefaciens 007c</name>
    <dbReference type="NCBI Taxonomy" id="1341157"/>
    <lineage>
        <taxon>Bacteria</taxon>
        <taxon>Bacillati</taxon>
        <taxon>Bacillota</taxon>
        <taxon>Clostridia</taxon>
        <taxon>Eubacteriales</taxon>
        <taxon>Oscillospiraceae</taxon>
        <taxon>Ruminococcus</taxon>
    </lineage>
</organism>
<keyword evidence="2" id="KW-1185">Reference proteome</keyword>
<dbReference type="AlphaFoldDB" id="W7UKG0"/>
<reference evidence="1 2" key="1">
    <citation type="journal article" date="2014" name="PLoS ONE">
        <title>Rumen cellulosomics: divergent fiber-degrading strategies revealed by comparative genome-wide analysis of six ruminococcal strains.</title>
        <authorList>
            <person name="Dassa B."/>
            <person name="Borovok I."/>
            <person name="Ruimy-Israeli V."/>
            <person name="Lamed R."/>
            <person name="Flint H.J."/>
            <person name="Duncan S.H."/>
            <person name="Henrissat B."/>
            <person name="Coutinho P."/>
            <person name="Morrison M."/>
            <person name="Mosoni P."/>
            <person name="Yeoman C.J."/>
            <person name="White B.A."/>
            <person name="Bayer E.A."/>
        </authorList>
    </citation>
    <scope>NUCLEOTIDE SEQUENCE [LARGE SCALE GENOMIC DNA]</scope>
    <source>
        <strain evidence="1 2">007c</strain>
    </source>
</reference>
<evidence type="ECO:0000313" key="2">
    <source>
        <dbReference type="Proteomes" id="UP000019365"/>
    </source>
</evidence>
<comment type="caution">
    <text evidence="1">The sequence shown here is derived from an EMBL/GenBank/DDBJ whole genome shotgun (WGS) entry which is preliminary data.</text>
</comment>
<dbReference type="eggNOG" id="COG0286">
    <property type="taxonomic scope" value="Bacteria"/>
</dbReference>
<gene>
    <name evidence="1" type="ORF">RF007C_11705</name>
</gene>
<sequence>MSVLISDKYREWEQLCEERFRKLKENEEKLNSFYIGLYDIGDEITPEIDDSDVTVRRADLQRDIKSLISYAVGCIFGRYSLDREGLCYAGGKWDVSAYSTVIPCKNNIMPLNSPDDGLTAAVEDFISTVYGSDTLEENLAFIAGVLGGSGTPKEALHSYLRRSFFKDHFKVYHSRPVYWQFSSGPKGAFKALMYLHRYDSSLIGCLNDSYARPRYEELTEEHRRMSDAYRKASGAEKAAYRRNISRLNTLLLEMEGFIARLREMAEQDIALDLDDGVRLNYEKLKDILE</sequence>
<accession>W7UKG0</accession>
<dbReference type="Proteomes" id="UP000019365">
    <property type="component" value="Unassembled WGS sequence"/>
</dbReference>
<dbReference type="EMBL" id="ATAX01000016">
    <property type="protein sequence ID" value="EWM54268.1"/>
    <property type="molecule type" value="Genomic_DNA"/>
</dbReference>